<dbReference type="EMBL" id="SIPC01000001">
    <property type="protein sequence ID" value="TAX71801.1"/>
    <property type="molecule type" value="Genomic_DNA"/>
</dbReference>
<reference evidence="1 2" key="1">
    <citation type="submission" date="2019-02" db="EMBL/GenBank/DDBJ databases">
        <title>The genomic architecture of introgression among sibling species of bacteria.</title>
        <authorList>
            <person name="Cavassim M.I.A."/>
            <person name="Moeskjaer S."/>
            <person name="Moslemi C."/>
            <person name="Fields B."/>
            <person name="Bachmann A."/>
            <person name="Vilhjalmsson B."/>
            <person name="Schierup M.H."/>
            <person name="Young J.P.W."/>
            <person name="Andersen S.U."/>
        </authorList>
    </citation>
    <scope>NUCLEOTIDE SEQUENCE [LARGE SCALE GENOMIC DNA]</scope>
    <source>
        <strain evidence="1 2">SM145A</strain>
    </source>
</reference>
<organism evidence="1 2">
    <name type="scientific">Rhizobium leguminosarum</name>
    <dbReference type="NCBI Taxonomy" id="384"/>
    <lineage>
        <taxon>Bacteria</taxon>
        <taxon>Pseudomonadati</taxon>
        <taxon>Pseudomonadota</taxon>
        <taxon>Alphaproteobacteria</taxon>
        <taxon>Hyphomicrobiales</taxon>
        <taxon>Rhizobiaceae</taxon>
        <taxon>Rhizobium/Agrobacterium group</taxon>
        <taxon>Rhizobium</taxon>
    </lineage>
</organism>
<sequence>MHNGKNVPLNEIGLLGSAAKISQPIFITTHPADQKAGDHDRQTHQVHAFPCGHHLRAHR</sequence>
<comment type="caution">
    <text evidence="1">The sequence shown here is derived from an EMBL/GenBank/DDBJ whole genome shotgun (WGS) entry which is preliminary data.</text>
</comment>
<gene>
    <name evidence="1" type="ORF">ELI03_08650</name>
</gene>
<evidence type="ECO:0000313" key="2">
    <source>
        <dbReference type="Proteomes" id="UP000293652"/>
    </source>
</evidence>
<dbReference type="AlphaFoldDB" id="A0A4Q8XXZ4"/>
<name>A0A4Q8XXZ4_RHILE</name>
<accession>A0A4Q8XXZ4</accession>
<evidence type="ECO:0000313" key="1">
    <source>
        <dbReference type="EMBL" id="TAX71801.1"/>
    </source>
</evidence>
<dbReference type="Proteomes" id="UP000293652">
    <property type="component" value="Unassembled WGS sequence"/>
</dbReference>
<protein>
    <submittedName>
        <fullName evidence="1">Uncharacterized protein</fullName>
    </submittedName>
</protein>
<proteinExistence type="predicted"/>